<proteinExistence type="predicted"/>
<evidence type="ECO:0000256" key="1">
    <source>
        <dbReference type="SAM" id="MobiDB-lite"/>
    </source>
</evidence>
<dbReference type="Proteomes" id="UP001054837">
    <property type="component" value="Unassembled WGS sequence"/>
</dbReference>
<dbReference type="EMBL" id="BPLQ01012351">
    <property type="protein sequence ID" value="GIY64830.1"/>
    <property type="molecule type" value="Genomic_DNA"/>
</dbReference>
<feature type="compositionally biased region" description="Low complexity" evidence="1">
    <location>
        <begin position="72"/>
        <end position="84"/>
    </location>
</feature>
<protein>
    <submittedName>
        <fullName evidence="2">Uncharacterized protein</fullName>
    </submittedName>
</protein>
<evidence type="ECO:0000313" key="2">
    <source>
        <dbReference type="EMBL" id="GIY64830.1"/>
    </source>
</evidence>
<evidence type="ECO:0000313" key="3">
    <source>
        <dbReference type="Proteomes" id="UP001054837"/>
    </source>
</evidence>
<feature type="region of interest" description="Disordered" evidence="1">
    <location>
        <begin position="1"/>
        <end position="28"/>
    </location>
</feature>
<name>A0AAV4V5M9_9ARAC</name>
<gene>
    <name evidence="2" type="ORF">CDAR_520871</name>
</gene>
<comment type="caution">
    <text evidence="2">The sequence shown here is derived from an EMBL/GenBank/DDBJ whole genome shotgun (WGS) entry which is preliminary data.</text>
</comment>
<keyword evidence="3" id="KW-1185">Reference proteome</keyword>
<feature type="region of interest" description="Disordered" evidence="1">
    <location>
        <begin position="53"/>
        <end position="84"/>
    </location>
</feature>
<reference evidence="2 3" key="1">
    <citation type="submission" date="2021-06" db="EMBL/GenBank/DDBJ databases">
        <title>Caerostris darwini draft genome.</title>
        <authorList>
            <person name="Kono N."/>
            <person name="Arakawa K."/>
        </authorList>
    </citation>
    <scope>NUCLEOTIDE SEQUENCE [LARGE SCALE GENOMIC DNA]</scope>
</reference>
<organism evidence="2 3">
    <name type="scientific">Caerostris darwini</name>
    <dbReference type="NCBI Taxonomy" id="1538125"/>
    <lineage>
        <taxon>Eukaryota</taxon>
        <taxon>Metazoa</taxon>
        <taxon>Ecdysozoa</taxon>
        <taxon>Arthropoda</taxon>
        <taxon>Chelicerata</taxon>
        <taxon>Arachnida</taxon>
        <taxon>Araneae</taxon>
        <taxon>Araneomorphae</taxon>
        <taxon>Entelegynae</taxon>
        <taxon>Araneoidea</taxon>
        <taxon>Araneidae</taxon>
        <taxon>Caerostris</taxon>
    </lineage>
</organism>
<sequence>MPKPGQKAGVKTTKINKTPIPVKPKTQSITRTQPTFTTRLINKNRAYSGVLRQGNKGKQVSHAPQPIVAQEPLPSANANSPAPAVSDRAVSNSYCSLSEIFQCLMDLANQNPSHSHILLWAFGLAKNKMRNLQDKFDMSYHLFEAYTHVISNSEFCMA</sequence>
<dbReference type="AlphaFoldDB" id="A0AAV4V5M9"/>
<accession>A0AAV4V5M9</accession>